<dbReference type="PRINTS" id="PR01397">
    <property type="entry name" value="DHBDHDRGNASE"/>
</dbReference>
<evidence type="ECO:0000256" key="2">
    <source>
        <dbReference type="ARBA" id="ARBA00023002"/>
    </source>
</evidence>
<dbReference type="GO" id="GO:0019290">
    <property type="term" value="P:siderophore biosynthetic process"/>
    <property type="evidence" value="ECO:0007669"/>
    <property type="project" value="InterPro"/>
</dbReference>
<dbReference type="GO" id="GO:0008667">
    <property type="term" value="F:2,3-dihydro-2,3-dihydroxybenzoate dehydrogenase activity"/>
    <property type="evidence" value="ECO:0007669"/>
    <property type="project" value="UniProtKB-UniRule"/>
</dbReference>
<evidence type="ECO:0000313" key="5">
    <source>
        <dbReference type="EMBL" id="MBF2714350.1"/>
    </source>
</evidence>
<evidence type="ECO:0000256" key="1">
    <source>
        <dbReference type="ARBA" id="ARBA00006484"/>
    </source>
</evidence>
<dbReference type="Pfam" id="PF13561">
    <property type="entry name" value="adh_short_C2"/>
    <property type="match status" value="1"/>
</dbReference>
<dbReference type="EMBL" id="JACXXJ020000004">
    <property type="protein sequence ID" value="MBF2714350.1"/>
    <property type="molecule type" value="Genomic_DNA"/>
</dbReference>
<dbReference type="PROSITE" id="PS00061">
    <property type="entry name" value="ADH_SHORT"/>
    <property type="match status" value="1"/>
</dbReference>
<dbReference type="InterPro" id="IPR003560">
    <property type="entry name" value="DHB_DH"/>
</dbReference>
<protein>
    <recommendedName>
        <fullName evidence="3">2,3-dihydro-2,3-dihydroxybenzoate dehydrogenase</fullName>
        <ecNumber evidence="3">1.3.1.28</ecNumber>
    </recommendedName>
</protein>
<gene>
    <name evidence="5" type="ORF">IEI95_008930</name>
</gene>
<dbReference type="PANTHER" id="PTHR24321:SF13">
    <property type="entry name" value="2,3-DIHYDRO-2,3-DIHYDROXYBENZOATE DEHYDROGENASE"/>
    <property type="match status" value="1"/>
</dbReference>
<dbReference type="SMART" id="SM00822">
    <property type="entry name" value="PKS_KR"/>
    <property type="match status" value="1"/>
</dbReference>
<dbReference type="NCBIfam" id="NF006074">
    <property type="entry name" value="PRK08220.1"/>
    <property type="match status" value="1"/>
</dbReference>
<keyword evidence="2 5" id="KW-0560">Oxidoreductase</keyword>
<dbReference type="RefSeq" id="WP_156538387.1">
    <property type="nucleotide sequence ID" value="NZ_JACXXJ020000004.1"/>
</dbReference>
<sequence>MSEFKGKAAFLTGAAGGIGRAVVQALLHEGARVVATDVSVESLADLSCDHLLARSLDVTVGADVERLVAEMALQCGGIDFGINIAGVLSTTSVLETTDREWERVFSINTAGVFHVSRALARCMVARRKGSIVTVGSNAAGIPRKDMAAYAASKAASTMFTRCLGLELAEYGIRCNIVAPGSTLTPMQTGMWSDDRGDERVIEGSLANFKTGIPLRKLGTPDDVANAVLFLLSDKAGHITMADIYVDGGATLHA</sequence>
<organism evidence="5 6">
    <name type="scientific">Agrobacterium vitis</name>
    <name type="common">Rhizobium vitis</name>
    <dbReference type="NCBI Taxonomy" id="373"/>
    <lineage>
        <taxon>Bacteria</taxon>
        <taxon>Pseudomonadati</taxon>
        <taxon>Pseudomonadota</taxon>
        <taxon>Alphaproteobacteria</taxon>
        <taxon>Hyphomicrobiales</taxon>
        <taxon>Rhizobiaceae</taxon>
        <taxon>Rhizobium/Agrobacterium group</taxon>
        <taxon>Agrobacterium</taxon>
    </lineage>
</organism>
<geneLocation type="plasmid" evidence="5">
    <name>unnamed3</name>
</geneLocation>
<dbReference type="NCBIfam" id="TIGR04316">
    <property type="entry name" value="dhbA_paeA"/>
    <property type="match status" value="1"/>
</dbReference>
<accession>A0AAE2UU39</accession>
<dbReference type="SUPFAM" id="SSF51735">
    <property type="entry name" value="NAD(P)-binding Rossmann-fold domains"/>
    <property type="match status" value="1"/>
</dbReference>
<name>A0AAE2UU39_AGRVI</name>
<evidence type="ECO:0000259" key="4">
    <source>
        <dbReference type="SMART" id="SM00822"/>
    </source>
</evidence>
<dbReference type="InterPro" id="IPR057326">
    <property type="entry name" value="KR_dom"/>
</dbReference>
<dbReference type="InterPro" id="IPR036291">
    <property type="entry name" value="NAD(P)-bd_dom_sf"/>
</dbReference>
<dbReference type="FunFam" id="3.40.50.720:FF:000084">
    <property type="entry name" value="Short-chain dehydrogenase reductase"/>
    <property type="match status" value="1"/>
</dbReference>
<keyword evidence="5" id="KW-0614">Plasmid</keyword>
<feature type="domain" description="Ketoreductase" evidence="4">
    <location>
        <begin position="7"/>
        <end position="194"/>
    </location>
</feature>
<evidence type="ECO:0000256" key="3">
    <source>
        <dbReference type="NCBIfam" id="TIGR04316"/>
    </source>
</evidence>
<dbReference type="PANTHER" id="PTHR24321">
    <property type="entry name" value="DEHYDROGENASES, SHORT CHAIN"/>
    <property type="match status" value="1"/>
</dbReference>
<proteinExistence type="inferred from homology"/>
<dbReference type="PRINTS" id="PR00080">
    <property type="entry name" value="SDRFAMILY"/>
</dbReference>
<reference evidence="5" key="1">
    <citation type="submission" date="2020-11" db="EMBL/GenBank/DDBJ databases">
        <title>Agrobacterium vitis strain K377 genome.</title>
        <authorList>
            <person name="Xi H."/>
        </authorList>
    </citation>
    <scope>NUCLEOTIDE SEQUENCE</scope>
    <source>
        <strain evidence="5">K377</strain>
        <plasmid evidence="5">unnamed3</plasmid>
    </source>
</reference>
<dbReference type="Gene3D" id="3.40.50.720">
    <property type="entry name" value="NAD(P)-binding Rossmann-like Domain"/>
    <property type="match status" value="1"/>
</dbReference>
<evidence type="ECO:0000313" key="6">
    <source>
        <dbReference type="Proteomes" id="UP000655037"/>
    </source>
</evidence>
<dbReference type="Proteomes" id="UP000655037">
    <property type="component" value="Unassembled WGS sequence"/>
</dbReference>
<comment type="caution">
    <text evidence="5">The sequence shown here is derived from an EMBL/GenBank/DDBJ whole genome shotgun (WGS) entry which is preliminary data.</text>
</comment>
<dbReference type="InterPro" id="IPR020904">
    <property type="entry name" value="Sc_DH/Rdtase_CS"/>
</dbReference>
<dbReference type="AlphaFoldDB" id="A0AAE2UU39"/>
<comment type="similarity">
    <text evidence="1">Belongs to the short-chain dehydrogenases/reductases (SDR) family.</text>
</comment>
<dbReference type="EC" id="1.3.1.28" evidence="3"/>
<dbReference type="InterPro" id="IPR002347">
    <property type="entry name" value="SDR_fam"/>
</dbReference>